<evidence type="ECO:0000259" key="1">
    <source>
        <dbReference type="Pfam" id="PF14534"/>
    </source>
</evidence>
<organism evidence="2 3">
    <name type="scientific">Cyclobacterium plantarum</name>
    <dbReference type="NCBI Taxonomy" id="2716263"/>
    <lineage>
        <taxon>Bacteria</taxon>
        <taxon>Pseudomonadati</taxon>
        <taxon>Bacteroidota</taxon>
        <taxon>Cytophagia</taxon>
        <taxon>Cytophagales</taxon>
        <taxon>Cyclobacteriaceae</taxon>
        <taxon>Cyclobacterium</taxon>
    </lineage>
</organism>
<dbReference type="EMBL" id="JAANYN010000008">
    <property type="protein sequence ID" value="NHE58839.1"/>
    <property type="molecule type" value="Genomic_DNA"/>
</dbReference>
<dbReference type="SUPFAM" id="SSF54427">
    <property type="entry name" value="NTF2-like"/>
    <property type="match status" value="1"/>
</dbReference>
<reference evidence="2 3" key="1">
    <citation type="submission" date="2020-03" db="EMBL/GenBank/DDBJ databases">
        <title>Cyclobacterium plantarum sp. nov., a marine bacterium isolated from a coastal-marine wetland.</title>
        <authorList>
            <person name="Sanchez-Porro C."/>
            <person name="Ventosa A."/>
            <person name="Amoozegar M."/>
        </authorList>
    </citation>
    <scope>NUCLEOTIDE SEQUENCE [LARGE SCALE GENOMIC DNA]</scope>
    <source>
        <strain evidence="2 3">GBPx2</strain>
    </source>
</reference>
<keyword evidence="3" id="KW-1185">Reference proteome</keyword>
<evidence type="ECO:0000313" key="3">
    <source>
        <dbReference type="Proteomes" id="UP000649799"/>
    </source>
</evidence>
<feature type="domain" description="DUF4440" evidence="1">
    <location>
        <begin position="31"/>
        <end position="137"/>
    </location>
</feature>
<name>A0ABX0HAX1_9BACT</name>
<proteinExistence type="predicted"/>
<dbReference type="Gene3D" id="3.10.450.50">
    <property type="match status" value="1"/>
</dbReference>
<dbReference type="InterPro" id="IPR032710">
    <property type="entry name" value="NTF2-like_dom_sf"/>
</dbReference>
<evidence type="ECO:0000313" key="2">
    <source>
        <dbReference type="EMBL" id="NHE58839.1"/>
    </source>
</evidence>
<comment type="caution">
    <text evidence="2">The sequence shown here is derived from an EMBL/GenBank/DDBJ whole genome shotgun (WGS) entry which is preliminary data.</text>
</comment>
<protein>
    <submittedName>
        <fullName evidence="2">DUF4440 domain-containing protein</fullName>
    </submittedName>
</protein>
<gene>
    <name evidence="2" type="ORF">G9Q97_18670</name>
</gene>
<sequence>MKAKFNLALICMTLLSVYQLKGQTIEDGKAIIDLVARYAEARDKADTILLKSIITEDMDQLVSSGEWRHGMEAAVKGMIGSSQVNPGERILKVERVRYLSEQTGIADARYTIKNEDGSERKMWSTFIAVKKGKNWKISAIRNMLPAVN</sequence>
<accession>A0ABX0HAX1</accession>
<dbReference type="Proteomes" id="UP000649799">
    <property type="component" value="Unassembled WGS sequence"/>
</dbReference>
<dbReference type="Pfam" id="PF14534">
    <property type="entry name" value="DUF4440"/>
    <property type="match status" value="1"/>
</dbReference>
<dbReference type="InterPro" id="IPR027843">
    <property type="entry name" value="DUF4440"/>
</dbReference>
<dbReference type="RefSeq" id="WP_166149594.1">
    <property type="nucleotide sequence ID" value="NZ_JAANYN010000008.1"/>
</dbReference>